<reference evidence="2 4" key="2">
    <citation type="journal article" date="2018" name="PLoS ONE">
        <title>The draft genome of Kipferlia bialata reveals reductive genome evolution in fornicate parasites.</title>
        <authorList>
            <person name="Tanifuji G."/>
            <person name="Takabayashi S."/>
            <person name="Kume K."/>
            <person name="Takagi M."/>
            <person name="Nakayama T."/>
            <person name="Kamikawa R."/>
            <person name="Inagaki Y."/>
            <person name="Hashimoto T."/>
        </authorList>
    </citation>
    <scope>NUCLEOTIDE SEQUENCE [LARGE SCALE GENOMIC DNA]</scope>
    <source>
        <strain evidence="2">NY0173</strain>
    </source>
</reference>
<sequence length="274" mass="29651">SAYVGTKPGTWQGVDTLTSKAEAADTSTASLTTSVTSLQDYVDVPSGWTASAGTTLSDALDALGAYVDIPEGWTNSEDSLSASVTALSDYVGDKPAAWEVADTLSSRAESTESTVGSLGDYVAMPGEWTAAEDTTLTAAVTTLDTYVAVPDEWTVSEDSLTKRMDEVWLLDYSERGEAYDLFSTDDDGGTFDWEGEVYWYMVPAQDSRCLGSVSIYTGDGTWKNLSTQNRAWTSAPFTDVSTNYVHIQKGQKYKMTWHTTIGTCSMVSSYLKRL</sequence>
<dbReference type="EMBL" id="BDIP01000702">
    <property type="protein sequence ID" value="GCA62451.1"/>
    <property type="molecule type" value="Genomic_DNA"/>
</dbReference>
<accession>A0A391NR13</accession>
<name>A0A391NR13_9EUKA</name>
<comment type="caution">
    <text evidence="2">The sequence shown here is derived from an EMBL/GenBank/DDBJ whole genome shotgun (WGS) entry which is preliminary data.</text>
</comment>
<evidence type="ECO:0000313" key="1">
    <source>
        <dbReference type="EMBL" id="GCA62451.1"/>
    </source>
</evidence>
<evidence type="ECO:0000313" key="2">
    <source>
        <dbReference type="EMBL" id="GCA62626.1"/>
    </source>
</evidence>
<organism evidence="2 4">
    <name type="scientific">Kipferlia bialata</name>
    <dbReference type="NCBI Taxonomy" id="797122"/>
    <lineage>
        <taxon>Eukaryota</taxon>
        <taxon>Metamonada</taxon>
        <taxon>Carpediemonas-like organisms</taxon>
        <taxon>Kipferlia</taxon>
    </lineage>
</organism>
<evidence type="ECO:0000313" key="3">
    <source>
        <dbReference type="EMBL" id="GCA63065.1"/>
    </source>
</evidence>
<dbReference type="EMBL" id="BDIP01002201">
    <property type="protein sequence ID" value="GCA63065.1"/>
    <property type="molecule type" value="Genomic_DNA"/>
</dbReference>
<protein>
    <submittedName>
        <fullName evidence="2">Uncharacterized protein</fullName>
    </submittedName>
</protein>
<dbReference type="AlphaFoldDB" id="A0A391NR13"/>
<gene>
    <name evidence="1" type="ORF">KIPB_003603</name>
    <name evidence="2" type="ORF">KIPB_004726</name>
    <name evidence="3" type="ORF">KIPB_007650</name>
</gene>
<keyword evidence="4" id="KW-1185">Reference proteome</keyword>
<proteinExistence type="predicted"/>
<evidence type="ECO:0000313" key="4">
    <source>
        <dbReference type="Proteomes" id="UP000265618"/>
    </source>
</evidence>
<dbReference type="EMBL" id="BDIP01001037">
    <property type="protein sequence ID" value="GCA62626.1"/>
    <property type="molecule type" value="Genomic_DNA"/>
</dbReference>
<dbReference type="Proteomes" id="UP000265618">
    <property type="component" value="Unassembled WGS sequence"/>
</dbReference>
<reference evidence="2" key="1">
    <citation type="submission" date="2016-10" db="EMBL/GenBank/DDBJ databases">
        <authorList>
            <person name="Tanifuji G."/>
            <person name="Kume K."/>
            <person name="Nakayama T."/>
            <person name="Takabayashi S."/>
            <person name="Hashimoto T."/>
        </authorList>
    </citation>
    <scope>NUCLEOTIDE SEQUENCE</scope>
    <source>
        <strain evidence="2">NY0173</strain>
    </source>
</reference>
<feature type="non-terminal residue" evidence="2">
    <location>
        <position position="1"/>
    </location>
</feature>